<evidence type="ECO:0000256" key="7">
    <source>
        <dbReference type="HAMAP-Rule" id="MF_00607"/>
    </source>
</evidence>
<feature type="binding site" evidence="7 8">
    <location>
        <position position="60"/>
    </location>
    <ligand>
        <name>S-adenosyl-L-methionine</name>
        <dbReference type="ChEBI" id="CHEBI:59789"/>
    </ligand>
</feature>
<dbReference type="GO" id="GO:0052908">
    <property type="term" value="F:16S rRNA (adenine(1518)-N(6)/adenine(1519)-N(6))-dimethyltransferase activity"/>
    <property type="evidence" value="ECO:0007669"/>
    <property type="project" value="UniProtKB-EC"/>
</dbReference>
<feature type="binding site" evidence="7 8">
    <location>
        <position position="83"/>
    </location>
    <ligand>
        <name>S-adenosyl-L-methionine</name>
        <dbReference type="ChEBI" id="CHEBI:59789"/>
    </ligand>
</feature>
<keyword evidence="6 7" id="KW-0694">RNA-binding</keyword>
<dbReference type="PANTHER" id="PTHR11727">
    <property type="entry name" value="DIMETHYLADENOSINE TRANSFERASE"/>
    <property type="match status" value="1"/>
</dbReference>
<dbReference type="Proteomes" id="UP000267841">
    <property type="component" value="Unassembled WGS sequence"/>
</dbReference>
<dbReference type="Gene3D" id="3.40.50.150">
    <property type="entry name" value="Vaccinia Virus protein VP39"/>
    <property type="match status" value="1"/>
</dbReference>
<evidence type="ECO:0000256" key="6">
    <source>
        <dbReference type="ARBA" id="ARBA00022884"/>
    </source>
</evidence>
<comment type="similarity">
    <text evidence="7">Belongs to the class I-like SAM-binding methyltransferase superfamily. rRNA adenine N(6)-methyltransferase family. RsmA subfamily.</text>
</comment>
<dbReference type="Gene3D" id="1.10.8.100">
    <property type="entry name" value="Ribosomal RNA adenine dimethylase-like, domain 2"/>
    <property type="match status" value="1"/>
</dbReference>
<dbReference type="InterPro" id="IPR029063">
    <property type="entry name" value="SAM-dependent_MTases_sf"/>
</dbReference>
<organism evidence="10 11">
    <name type="scientific">Hydrogenivirga caldilitoris</name>
    <dbReference type="NCBI Taxonomy" id="246264"/>
    <lineage>
        <taxon>Bacteria</taxon>
        <taxon>Pseudomonadati</taxon>
        <taxon>Aquificota</taxon>
        <taxon>Aquificia</taxon>
        <taxon>Aquificales</taxon>
        <taxon>Aquificaceae</taxon>
        <taxon>Hydrogenivirga</taxon>
    </lineage>
</organism>
<dbReference type="PANTHER" id="PTHR11727:SF7">
    <property type="entry name" value="DIMETHYLADENOSINE TRANSFERASE-RELATED"/>
    <property type="match status" value="1"/>
</dbReference>
<feature type="binding site" evidence="7 8">
    <location>
        <position position="11"/>
    </location>
    <ligand>
        <name>S-adenosyl-L-methionine</name>
        <dbReference type="ChEBI" id="CHEBI:59789"/>
    </ligand>
</feature>
<dbReference type="InterPro" id="IPR020598">
    <property type="entry name" value="rRNA_Ade_methylase_Trfase_N"/>
</dbReference>
<dbReference type="HAMAP" id="MF_00607">
    <property type="entry name" value="16SrRNA_methyltr_A"/>
    <property type="match status" value="1"/>
</dbReference>
<comment type="catalytic activity">
    <reaction evidence="7">
        <text>adenosine(1518)/adenosine(1519) in 16S rRNA + 4 S-adenosyl-L-methionine = N(6)-dimethyladenosine(1518)/N(6)-dimethyladenosine(1519) in 16S rRNA + 4 S-adenosyl-L-homocysteine + 4 H(+)</text>
        <dbReference type="Rhea" id="RHEA:19609"/>
        <dbReference type="Rhea" id="RHEA-COMP:10232"/>
        <dbReference type="Rhea" id="RHEA-COMP:10233"/>
        <dbReference type="ChEBI" id="CHEBI:15378"/>
        <dbReference type="ChEBI" id="CHEBI:57856"/>
        <dbReference type="ChEBI" id="CHEBI:59789"/>
        <dbReference type="ChEBI" id="CHEBI:74411"/>
        <dbReference type="ChEBI" id="CHEBI:74493"/>
        <dbReference type="EC" id="2.1.1.182"/>
    </reaction>
</comment>
<sequence length="253" mass="28694">MGGLKKSYGQHLLVSPGVLKKIAQSLNLEEGDTVVEIGGGTGNLTRALLEYPINRLYVLELDPEMVKRLMSIEDNRLEVIEADASSFDFCSLGEEVKITGNLPYNVGSLIVENVVKHYRCISLGVFMLQKEVALKLCGKGEIGWLTVFLNTYYEVEYLMSVPPRFFIPPPKVDSGVIKLIRKENPPELNLENYKKFLTSIFSMRRKMLKKKLPEDTLTEAGIDPSLRVEQLTTEDFLRLYNVFNTSQKRRKIG</sequence>
<evidence type="ECO:0000256" key="2">
    <source>
        <dbReference type="ARBA" id="ARBA00022552"/>
    </source>
</evidence>
<keyword evidence="11" id="KW-1185">Reference proteome</keyword>
<accession>A0A497XRE1</accession>
<dbReference type="GO" id="GO:0005829">
    <property type="term" value="C:cytosol"/>
    <property type="evidence" value="ECO:0007669"/>
    <property type="project" value="TreeGrafter"/>
</dbReference>
<keyword evidence="5 7" id="KW-0949">S-adenosyl-L-methionine</keyword>
<dbReference type="PROSITE" id="PS01131">
    <property type="entry name" value="RRNA_A_DIMETH"/>
    <property type="match status" value="1"/>
</dbReference>
<dbReference type="NCBIfam" id="TIGR00755">
    <property type="entry name" value="ksgA"/>
    <property type="match status" value="1"/>
</dbReference>
<keyword evidence="2 7" id="KW-0698">rRNA processing</keyword>
<dbReference type="EMBL" id="RCCJ01000001">
    <property type="protein sequence ID" value="RLJ71597.1"/>
    <property type="molecule type" value="Genomic_DNA"/>
</dbReference>
<feature type="binding site" evidence="7 8">
    <location>
        <position position="13"/>
    </location>
    <ligand>
        <name>S-adenosyl-L-methionine</name>
        <dbReference type="ChEBI" id="CHEBI:59789"/>
    </ligand>
</feature>
<dbReference type="SUPFAM" id="SSF53335">
    <property type="entry name" value="S-adenosyl-L-methionine-dependent methyltransferases"/>
    <property type="match status" value="1"/>
</dbReference>
<feature type="domain" description="Ribosomal RNA adenine methylase transferase N-terminal" evidence="9">
    <location>
        <begin position="18"/>
        <end position="183"/>
    </location>
</feature>
<reference evidence="10 11" key="1">
    <citation type="submission" date="2018-10" db="EMBL/GenBank/DDBJ databases">
        <title>Genomic Encyclopedia of Archaeal and Bacterial Type Strains, Phase II (KMG-II): from individual species to whole genera.</title>
        <authorList>
            <person name="Goeker M."/>
        </authorList>
    </citation>
    <scope>NUCLEOTIDE SEQUENCE [LARGE SCALE GENOMIC DNA]</scope>
    <source>
        <strain evidence="10 11">DSM 16510</strain>
    </source>
</reference>
<evidence type="ECO:0000313" key="10">
    <source>
        <dbReference type="EMBL" id="RLJ71597.1"/>
    </source>
</evidence>
<keyword evidence="3 7" id="KW-0489">Methyltransferase</keyword>
<evidence type="ECO:0000256" key="5">
    <source>
        <dbReference type="ARBA" id="ARBA00022691"/>
    </source>
</evidence>
<evidence type="ECO:0000256" key="1">
    <source>
        <dbReference type="ARBA" id="ARBA00022490"/>
    </source>
</evidence>
<protein>
    <recommendedName>
        <fullName evidence="7">Ribosomal RNA small subunit methyltransferase A</fullName>
        <ecNumber evidence="7">2.1.1.182</ecNumber>
    </recommendedName>
    <alternativeName>
        <fullName evidence="7">16S rRNA (adenine(1518)-N(6)/adenine(1519)-N(6))-dimethyltransferase</fullName>
    </alternativeName>
    <alternativeName>
        <fullName evidence="7">16S rRNA dimethyladenosine transferase</fullName>
    </alternativeName>
    <alternativeName>
        <fullName evidence="7">16S rRNA dimethylase</fullName>
    </alternativeName>
    <alternativeName>
        <fullName evidence="7">S-adenosylmethionine-6-N', N'-adenosyl(rRNA) dimethyltransferase</fullName>
    </alternativeName>
</protein>
<proteinExistence type="inferred from homology"/>
<evidence type="ECO:0000256" key="8">
    <source>
        <dbReference type="PROSITE-ProRule" id="PRU01026"/>
    </source>
</evidence>
<dbReference type="Pfam" id="PF00398">
    <property type="entry name" value="RrnaAD"/>
    <property type="match status" value="1"/>
</dbReference>
<feature type="binding site" evidence="7 8">
    <location>
        <position position="38"/>
    </location>
    <ligand>
        <name>S-adenosyl-L-methionine</name>
        <dbReference type="ChEBI" id="CHEBI:59789"/>
    </ligand>
</feature>
<dbReference type="PROSITE" id="PS51689">
    <property type="entry name" value="SAM_RNA_A_N6_MT"/>
    <property type="match status" value="1"/>
</dbReference>
<dbReference type="GO" id="GO:0003723">
    <property type="term" value="F:RNA binding"/>
    <property type="evidence" value="ECO:0007669"/>
    <property type="project" value="UniProtKB-UniRule"/>
</dbReference>
<dbReference type="CDD" id="cd02440">
    <property type="entry name" value="AdoMet_MTases"/>
    <property type="match status" value="1"/>
</dbReference>
<dbReference type="OrthoDB" id="9814755at2"/>
<comment type="subcellular location">
    <subcellularLocation>
        <location evidence="7">Cytoplasm</location>
    </subcellularLocation>
</comment>
<dbReference type="InterPro" id="IPR020596">
    <property type="entry name" value="rRNA_Ade_Mease_Trfase_CS"/>
</dbReference>
<dbReference type="AlphaFoldDB" id="A0A497XRE1"/>
<comment type="caution">
    <text evidence="10">The sequence shown here is derived from an EMBL/GenBank/DDBJ whole genome shotgun (WGS) entry which is preliminary data.</text>
</comment>
<evidence type="ECO:0000259" key="9">
    <source>
        <dbReference type="SMART" id="SM00650"/>
    </source>
</evidence>
<gene>
    <name evidence="7" type="primary">rsmA</name>
    <name evidence="7" type="synonym">ksgA</name>
    <name evidence="10" type="ORF">BCF55_1903</name>
</gene>
<comment type="function">
    <text evidence="7">Specifically dimethylates two adjacent adenosines (A1518 and A1519) in the loop of a conserved hairpin near the 3'-end of 16S rRNA in the 30S particle. May play a critical role in biogenesis of 30S subunits.</text>
</comment>
<evidence type="ECO:0000256" key="3">
    <source>
        <dbReference type="ARBA" id="ARBA00022603"/>
    </source>
</evidence>
<feature type="binding site" evidence="7 8">
    <location>
        <position position="101"/>
    </location>
    <ligand>
        <name>S-adenosyl-L-methionine</name>
        <dbReference type="ChEBI" id="CHEBI:59789"/>
    </ligand>
</feature>
<dbReference type="RefSeq" id="WP_121013072.1">
    <property type="nucleotide sequence ID" value="NZ_RCCJ01000001.1"/>
</dbReference>
<dbReference type="InterPro" id="IPR011530">
    <property type="entry name" value="rRNA_adenine_dimethylase"/>
</dbReference>
<dbReference type="SMART" id="SM00650">
    <property type="entry name" value="rADc"/>
    <property type="match status" value="1"/>
</dbReference>
<evidence type="ECO:0000313" key="11">
    <source>
        <dbReference type="Proteomes" id="UP000267841"/>
    </source>
</evidence>
<evidence type="ECO:0000256" key="4">
    <source>
        <dbReference type="ARBA" id="ARBA00022679"/>
    </source>
</evidence>
<keyword evidence="4 7" id="KW-0808">Transferase</keyword>
<dbReference type="EC" id="2.1.1.182" evidence="7"/>
<keyword evidence="1 7" id="KW-0963">Cytoplasm</keyword>
<dbReference type="InterPro" id="IPR001737">
    <property type="entry name" value="KsgA/Erm"/>
</dbReference>
<dbReference type="InterPro" id="IPR023165">
    <property type="entry name" value="rRNA_Ade_diMease-like_C"/>
</dbReference>
<name>A0A497XRE1_9AQUI</name>